<proteinExistence type="predicted"/>
<dbReference type="Pfam" id="PF01467">
    <property type="entry name" value="CTP_transf_like"/>
    <property type="match status" value="1"/>
</dbReference>
<feature type="domain" description="Cytidyltransferase-like" evidence="3">
    <location>
        <begin position="13"/>
        <end position="140"/>
    </location>
</feature>
<evidence type="ECO:0000256" key="1">
    <source>
        <dbReference type="ARBA" id="ARBA00022679"/>
    </source>
</evidence>
<name>A0A075G8W9_9ARCH</name>
<dbReference type="SUPFAM" id="SSF52374">
    <property type="entry name" value="Nucleotidylyl transferase"/>
    <property type="match status" value="1"/>
</dbReference>
<sequence>MDWEKLSSKKIVLAGGVFDIIHPGHIHTLNAAKALGDVLVVAIATDKIAKKMKKRTPLHSQELRRELVSSLSMVDVAIVGNEDDIFETVKLVKPDVIALGYDQVHQEKFISDGCKRINLDVKIVRLQSPAPKLSSSDIKKEYGKDIHDL</sequence>
<dbReference type="PANTHER" id="PTHR43793:SF1">
    <property type="entry name" value="FAD SYNTHASE"/>
    <property type="match status" value="1"/>
</dbReference>
<dbReference type="PANTHER" id="PTHR43793">
    <property type="entry name" value="FAD SYNTHASE"/>
    <property type="match status" value="1"/>
</dbReference>
<dbReference type="GO" id="GO:0047348">
    <property type="term" value="F:glycerol-3-phosphate cytidylyltransferase activity"/>
    <property type="evidence" value="ECO:0007669"/>
    <property type="project" value="UniProtKB-EC"/>
</dbReference>
<dbReference type="InterPro" id="IPR014729">
    <property type="entry name" value="Rossmann-like_a/b/a_fold"/>
</dbReference>
<dbReference type="EMBL" id="KF900580">
    <property type="protein sequence ID" value="AIF00084.1"/>
    <property type="molecule type" value="Genomic_DNA"/>
</dbReference>
<dbReference type="Gene3D" id="3.40.50.620">
    <property type="entry name" value="HUPs"/>
    <property type="match status" value="1"/>
</dbReference>
<protein>
    <submittedName>
        <fullName evidence="4">Cytidyltransferase-related domain-containing protein (TagD)</fullName>
        <ecNumber evidence="4">2.7.7.39</ecNumber>
    </submittedName>
</protein>
<evidence type="ECO:0000313" key="4">
    <source>
        <dbReference type="EMBL" id="AIF00084.1"/>
    </source>
</evidence>
<gene>
    <name evidence="4" type="primary">tagD</name>
</gene>
<dbReference type="EC" id="2.7.7.39" evidence="4"/>
<evidence type="ECO:0000259" key="3">
    <source>
        <dbReference type="Pfam" id="PF01467"/>
    </source>
</evidence>
<dbReference type="InterPro" id="IPR050385">
    <property type="entry name" value="Archaeal_FAD_synthase"/>
</dbReference>
<keyword evidence="2 4" id="KW-0548">Nucleotidyltransferase</keyword>
<organism evidence="4">
    <name type="scientific">uncultured marine thaumarchaeote KM3_12_B11</name>
    <dbReference type="NCBI Taxonomy" id="1455997"/>
    <lineage>
        <taxon>Archaea</taxon>
        <taxon>Nitrososphaerota</taxon>
        <taxon>environmental samples</taxon>
    </lineage>
</organism>
<evidence type="ECO:0000256" key="2">
    <source>
        <dbReference type="ARBA" id="ARBA00022695"/>
    </source>
</evidence>
<keyword evidence="1 4" id="KW-0808">Transferase</keyword>
<accession>A0A075G8W9</accession>
<dbReference type="AlphaFoldDB" id="A0A075G8W9"/>
<dbReference type="InterPro" id="IPR004821">
    <property type="entry name" value="Cyt_trans-like"/>
</dbReference>
<dbReference type="NCBIfam" id="TIGR00125">
    <property type="entry name" value="cyt_tran_rel"/>
    <property type="match status" value="1"/>
</dbReference>
<reference evidence="4" key="1">
    <citation type="journal article" date="2014" name="Genome Biol. Evol.">
        <title>Pangenome evidence for extensive interdomain horizontal transfer affecting lineage core and shell genes in uncultured planktonic thaumarchaeota and euryarchaeota.</title>
        <authorList>
            <person name="Deschamps P."/>
            <person name="Zivanovic Y."/>
            <person name="Moreira D."/>
            <person name="Rodriguez-Valera F."/>
            <person name="Lopez-Garcia P."/>
        </authorList>
    </citation>
    <scope>NUCLEOTIDE SEQUENCE</scope>
</reference>